<dbReference type="Gene3D" id="1.25.40.10">
    <property type="entry name" value="Tetratricopeptide repeat domain"/>
    <property type="match status" value="2"/>
</dbReference>
<evidence type="ECO:0000313" key="13">
    <source>
        <dbReference type="Proteomes" id="UP000606396"/>
    </source>
</evidence>
<name>A0ABR8HJU4_NOSPU</name>
<dbReference type="EMBL" id="JACJTC010000040">
    <property type="protein sequence ID" value="MBD2616128.1"/>
    <property type="molecule type" value="Genomic_DNA"/>
</dbReference>
<dbReference type="InterPro" id="IPR002151">
    <property type="entry name" value="Kinesin_light"/>
</dbReference>
<keyword evidence="5" id="KW-0677">Repeat</keyword>
<feature type="domain" description="NB-ARC" evidence="11">
    <location>
        <begin position="374"/>
        <end position="540"/>
    </location>
</feature>
<dbReference type="InterPro" id="IPR002182">
    <property type="entry name" value="NB-ARC"/>
</dbReference>
<keyword evidence="7" id="KW-0175">Coiled coil</keyword>
<dbReference type="SMART" id="SM00028">
    <property type="entry name" value="TPR"/>
    <property type="match status" value="5"/>
</dbReference>
<dbReference type="Proteomes" id="UP000606396">
    <property type="component" value="Unassembled WGS sequence"/>
</dbReference>
<proteinExistence type="inferred from homology"/>
<evidence type="ECO:0000256" key="8">
    <source>
        <dbReference type="ARBA" id="ARBA00023175"/>
    </source>
</evidence>
<dbReference type="InterPro" id="IPR011990">
    <property type="entry name" value="TPR-like_helical_dom_sf"/>
</dbReference>
<dbReference type="PANTHER" id="PTHR45783">
    <property type="entry name" value="KINESIN LIGHT CHAIN"/>
    <property type="match status" value="1"/>
</dbReference>
<keyword evidence="8" id="KW-0505">Motor protein</keyword>
<evidence type="ECO:0000256" key="5">
    <source>
        <dbReference type="ARBA" id="ARBA00022737"/>
    </source>
</evidence>
<dbReference type="Pfam" id="PF13374">
    <property type="entry name" value="TPR_10"/>
    <property type="match status" value="1"/>
</dbReference>
<evidence type="ECO:0000256" key="7">
    <source>
        <dbReference type="ARBA" id="ARBA00023054"/>
    </source>
</evidence>
<evidence type="ECO:0000256" key="4">
    <source>
        <dbReference type="ARBA" id="ARBA00022701"/>
    </source>
</evidence>
<evidence type="ECO:0000313" key="12">
    <source>
        <dbReference type="EMBL" id="MBD2616128.1"/>
    </source>
</evidence>
<dbReference type="NCBIfam" id="NF047398">
    <property type="entry name" value="AAA_KGGVGR"/>
    <property type="match status" value="1"/>
</dbReference>
<comment type="caution">
    <text evidence="12">The sequence shown here is derived from an EMBL/GenBank/DDBJ whole genome shotgun (WGS) entry which is preliminary data.</text>
</comment>
<dbReference type="PRINTS" id="PR00381">
    <property type="entry name" value="KINESINLIGHT"/>
</dbReference>
<organism evidence="12 13">
    <name type="scientific">Nostoc punctiforme FACHB-252</name>
    <dbReference type="NCBI Taxonomy" id="1357509"/>
    <lineage>
        <taxon>Bacteria</taxon>
        <taxon>Bacillati</taxon>
        <taxon>Cyanobacteriota</taxon>
        <taxon>Cyanophyceae</taxon>
        <taxon>Nostocales</taxon>
        <taxon>Nostocaceae</taxon>
        <taxon>Nostoc</taxon>
    </lineage>
</organism>
<evidence type="ECO:0000256" key="3">
    <source>
        <dbReference type="ARBA" id="ARBA00022490"/>
    </source>
</evidence>
<protein>
    <submittedName>
        <fullName evidence="12">Tetratricopeptide repeat protein</fullName>
    </submittedName>
</protein>
<feature type="repeat" description="TPR" evidence="10">
    <location>
        <begin position="800"/>
        <end position="833"/>
    </location>
</feature>
<dbReference type="Pfam" id="PF00931">
    <property type="entry name" value="NB-ARC"/>
    <property type="match status" value="1"/>
</dbReference>
<dbReference type="SUPFAM" id="SSF48452">
    <property type="entry name" value="TPR-like"/>
    <property type="match status" value="2"/>
</dbReference>
<dbReference type="Pfam" id="PF13424">
    <property type="entry name" value="TPR_12"/>
    <property type="match status" value="2"/>
</dbReference>
<keyword evidence="4" id="KW-0493">Microtubule</keyword>
<sequence>MIYTFYSYKGGVGRSMALANVAELFYQAGLKVLIVDWDLEAPGIERFFTINHEDFHKKPGLMDMLLNYKQQMTQDLQISENEDFLPFENPNDFIVDVYPNAQEKGKLWILSAGRRSKNNFADYANTVRTFDWRDFYQNWEGELYFEWLRQQFERIADVVLIDSRTGVTEMGGVCTYQLADVVVMLCSANQQCLEGTYKMLLDFKRPQVQEVRRRNLEVVVVPARIDNTESDLLDSFQQDFLKLFSEHTPEILGYKSDILWQLAIPYVPRYAYQESVAIREKYKVYAKDLVNAFSQVAFAISRLASEDSPVREAIRETAIKIGNEIIVGSSFSGNSIFIGGNNSAYININLHQIKLNSPQLIPYTGVANFVGRQHELATLHGKLQQNDRLTISAITGIGGIGKTELAICYARQHQADYPGGICWFTARESNLAAEIVQFAQLYINLEVPQELGGILLSLKNQIQWCWQNWQPAEGLVLVVFDDVTNWAICREVLPTSNRFRVLMTSRLRNLNPSFVEEISLDVLTPDLALALLTNLIGAKRVQQEEKVAQDLCAWLGYLPLGLQLVGRYLTENPNLSLAQMLRQLETQRLENEAISSSQEQMRETTLTSTLGVKSTFELTWQELDSGTTTISKLLSLFAPDIIPWILVKLIAQLLNWSESDIDQAKKQLYKRHLIEQIEERENCYKIHPLIREFFQAKLVASEEADKLKRAFVAVMVFIADQIPQSPNRELIESVKDVIPHLVEVAQNLTESIRNENLLGLFVGLARFYESQGLYALVETWYKQCLLTVKARLGEEHLDVATSLNNLAALYYSQGKYSEAEPLYIQAVELNKRFLGDNDPNVATYLNNLAALYYSQGRYAEAESFLVQALEIYKSLLGQEHPVVAASLNNLANLFQSQGRFSEAEPFLLQALELRKHLLGEEHPDVADSLNNLALLYKSKGRFSEAEPFLLQALELRKRLLGEEHPDMAASLNNLANLFQLQGRYSDAEPLLVQALDISKRMLGVKHPKTLVFHRNLRRLRAERES</sequence>
<feature type="repeat" description="TPR" evidence="10">
    <location>
        <begin position="926"/>
        <end position="959"/>
    </location>
</feature>
<evidence type="ECO:0000256" key="9">
    <source>
        <dbReference type="ARBA" id="ARBA00023212"/>
    </source>
</evidence>
<dbReference type="InterPro" id="IPR027417">
    <property type="entry name" value="P-loop_NTPase"/>
</dbReference>
<keyword evidence="3" id="KW-0963">Cytoplasm</keyword>
<evidence type="ECO:0000256" key="10">
    <source>
        <dbReference type="PROSITE-ProRule" id="PRU00339"/>
    </source>
</evidence>
<dbReference type="Gene3D" id="3.40.50.300">
    <property type="entry name" value="P-loop containing nucleotide triphosphate hydrolases"/>
    <property type="match status" value="2"/>
</dbReference>
<comment type="similarity">
    <text evidence="2">Belongs to the kinesin light chain family.</text>
</comment>
<dbReference type="SUPFAM" id="SSF52540">
    <property type="entry name" value="P-loop containing nucleoside triphosphate hydrolases"/>
    <property type="match status" value="2"/>
</dbReference>
<feature type="repeat" description="TPR" evidence="10">
    <location>
        <begin position="842"/>
        <end position="875"/>
    </location>
</feature>
<dbReference type="PROSITE" id="PS50005">
    <property type="entry name" value="TPR"/>
    <property type="match status" value="3"/>
</dbReference>
<evidence type="ECO:0000256" key="6">
    <source>
        <dbReference type="ARBA" id="ARBA00022803"/>
    </source>
</evidence>
<keyword evidence="9" id="KW-0206">Cytoskeleton</keyword>
<accession>A0ABR8HJU4</accession>
<comment type="subcellular location">
    <subcellularLocation>
        <location evidence="1">Cytoplasm</location>
        <location evidence="1">Cytoskeleton</location>
    </subcellularLocation>
</comment>
<dbReference type="PANTHER" id="PTHR45783:SF3">
    <property type="entry name" value="KINESIN LIGHT CHAIN"/>
    <property type="match status" value="1"/>
</dbReference>
<dbReference type="RefSeq" id="WP_190952589.1">
    <property type="nucleotide sequence ID" value="NZ_JACJTC010000040.1"/>
</dbReference>
<evidence type="ECO:0000259" key="11">
    <source>
        <dbReference type="Pfam" id="PF00931"/>
    </source>
</evidence>
<evidence type="ECO:0000256" key="1">
    <source>
        <dbReference type="ARBA" id="ARBA00004245"/>
    </source>
</evidence>
<keyword evidence="13" id="KW-1185">Reference proteome</keyword>
<dbReference type="InterPro" id="IPR019734">
    <property type="entry name" value="TPR_rpt"/>
</dbReference>
<reference evidence="12 13" key="1">
    <citation type="journal article" date="2020" name="ISME J.">
        <title>Comparative genomics reveals insights into cyanobacterial evolution and habitat adaptation.</title>
        <authorList>
            <person name="Chen M.Y."/>
            <person name="Teng W.K."/>
            <person name="Zhao L."/>
            <person name="Hu C.X."/>
            <person name="Zhou Y.K."/>
            <person name="Han B.P."/>
            <person name="Song L.R."/>
            <person name="Shu W.S."/>
        </authorList>
    </citation>
    <scope>NUCLEOTIDE SEQUENCE [LARGE SCALE GENOMIC DNA]</scope>
    <source>
        <strain evidence="12 13">FACHB-252</strain>
    </source>
</reference>
<evidence type="ECO:0000256" key="2">
    <source>
        <dbReference type="ARBA" id="ARBA00009622"/>
    </source>
</evidence>
<keyword evidence="6 10" id="KW-0802">TPR repeat</keyword>
<gene>
    <name evidence="12" type="ORF">H6G94_33625</name>
</gene>